<dbReference type="GO" id="GO:0005576">
    <property type="term" value="C:extracellular region"/>
    <property type="evidence" value="ECO:0007669"/>
    <property type="project" value="InterPro"/>
</dbReference>
<keyword evidence="4" id="KW-1185">Reference proteome</keyword>
<reference evidence="3 4" key="1">
    <citation type="journal article" date="2020" name="Mol. Biol. Evol.">
        <title>Interspecific Gene Flow and the Evolution of Specialization in Black and White Rhinoceros.</title>
        <authorList>
            <person name="Moodley Y."/>
            <person name="Westbury M.V."/>
            <person name="Russo I.M."/>
            <person name="Gopalakrishnan S."/>
            <person name="Rakotoarivelo A."/>
            <person name="Olsen R.A."/>
            <person name="Prost S."/>
            <person name="Tunstall T."/>
            <person name="Ryder O.A."/>
            <person name="Dalen L."/>
            <person name="Bruford M.W."/>
        </authorList>
    </citation>
    <scope>NUCLEOTIDE SEQUENCE [LARGE SCALE GENOMIC DNA]</scope>
    <source>
        <strain evidence="3">SBR-YM</strain>
        <tissue evidence="3">Skin</tissue>
    </source>
</reference>
<evidence type="ECO:0000313" key="3">
    <source>
        <dbReference type="EMBL" id="KAF5919821.1"/>
    </source>
</evidence>
<dbReference type="InterPro" id="IPR008405">
    <property type="entry name" value="ApoL"/>
</dbReference>
<organism evidence="3 4">
    <name type="scientific">Diceros bicornis minor</name>
    <name type="common">South-central black rhinoceros</name>
    <dbReference type="NCBI Taxonomy" id="77932"/>
    <lineage>
        <taxon>Eukaryota</taxon>
        <taxon>Metazoa</taxon>
        <taxon>Chordata</taxon>
        <taxon>Craniata</taxon>
        <taxon>Vertebrata</taxon>
        <taxon>Euteleostomi</taxon>
        <taxon>Mammalia</taxon>
        <taxon>Eutheria</taxon>
        <taxon>Laurasiatheria</taxon>
        <taxon>Perissodactyla</taxon>
        <taxon>Rhinocerotidae</taxon>
        <taxon>Diceros</taxon>
    </lineage>
</organism>
<name>A0A7J7EVT9_DICBM</name>
<dbReference type="PANTHER" id="PTHR14096">
    <property type="entry name" value="APOLIPOPROTEIN L"/>
    <property type="match status" value="1"/>
</dbReference>
<gene>
    <name evidence="3" type="ORF">HPG69_009810</name>
</gene>
<evidence type="ECO:0000256" key="1">
    <source>
        <dbReference type="ARBA" id="ARBA00010090"/>
    </source>
</evidence>
<dbReference type="EMBL" id="JACDTQ010002190">
    <property type="protein sequence ID" value="KAF5919821.1"/>
    <property type="molecule type" value="Genomic_DNA"/>
</dbReference>
<dbReference type="Proteomes" id="UP000551758">
    <property type="component" value="Unassembled WGS sequence"/>
</dbReference>
<keyword evidence="2" id="KW-0175">Coiled coil</keyword>
<protein>
    <submittedName>
        <fullName evidence="3">Uncharacterized protein</fullName>
    </submittedName>
</protein>
<proteinExistence type="inferred from homology"/>
<dbReference type="AlphaFoldDB" id="A0A7J7EVT9"/>
<dbReference type="GO" id="GO:0016020">
    <property type="term" value="C:membrane"/>
    <property type="evidence" value="ECO:0007669"/>
    <property type="project" value="TreeGrafter"/>
</dbReference>
<accession>A0A7J7EVT9</accession>
<feature type="coiled-coil region" evidence="2">
    <location>
        <begin position="36"/>
        <end position="67"/>
    </location>
</feature>
<evidence type="ECO:0000313" key="4">
    <source>
        <dbReference type="Proteomes" id="UP000551758"/>
    </source>
</evidence>
<dbReference type="GO" id="GO:0008289">
    <property type="term" value="F:lipid binding"/>
    <property type="evidence" value="ECO:0007669"/>
    <property type="project" value="InterPro"/>
</dbReference>
<sequence length="70" mass="7878">MTKGVQITGEATAGVSLLMDVVSLVKESKHLHEGPKTELAEKLRQQAQELERKLEKLTQTYEMLLWGLTL</sequence>
<evidence type="ECO:0000256" key="2">
    <source>
        <dbReference type="SAM" id="Coils"/>
    </source>
</evidence>
<dbReference type="GO" id="GO:0042157">
    <property type="term" value="P:lipoprotein metabolic process"/>
    <property type="evidence" value="ECO:0007669"/>
    <property type="project" value="InterPro"/>
</dbReference>
<comment type="caution">
    <text evidence="3">The sequence shown here is derived from an EMBL/GenBank/DDBJ whole genome shotgun (WGS) entry which is preliminary data.</text>
</comment>
<dbReference type="PANTHER" id="PTHR14096:SF27">
    <property type="entry name" value="APOLIPOPROTEIN L2"/>
    <property type="match status" value="1"/>
</dbReference>
<comment type="similarity">
    <text evidence="1">Belongs to the apolipoprotein L family.</text>
</comment>
<dbReference type="Pfam" id="PF05461">
    <property type="entry name" value="ApoL"/>
    <property type="match status" value="1"/>
</dbReference>
<dbReference type="GO" id="GO:0006869">
    <property type="term" value="P:lipid transport"/>
    <property type="evidence" value="ECO:0007669"/>
    <property type="project" value="InterPro"/>
</dbReference>